<sequence>MHYKEKRNAAEYGRLQRCCERGRERKSGGNVSCKCAFSCTAITLTYRRQLFEEFWKLNDYSKQQNYLLRLIHPQLIKRRIQWYHEIFLSKFNLSFQSPKVDTCSTCDSFAVKLKAGDTSVKVDQDLHHRQAEAAFKAMSDDEKNAKSSDAYVITFDLQQQMYIPQLTHSEMYYSHQVAGCNLGIHDSVTGTGCMCIWLENFGGRGSQKISSCVYKYLTMANLRGKTKLICWLDNCGGQN</sequence>
<accession>A0A8K0P838</accession>
<dbReference type="PANTHER" id="PTHR10773:SF19">
    <property type="match status" value="1"/>
</dbReference>
<dbReference type="AlphaFoldDB" id="A0A8K0P838"/>
<name>A0A8K0P838_LADFU</name>
<evidence type="ECO:0000313" key="2">
    <source>
        <dbReference type="Proteomes" id="UP000792457"/>
    </source>
</evidence>
<reference evidence="1" key="1">
    <citation type="submission" date="2013-04" db="EMBL/GenBank/DDBJ databases">
        <authorList>
            <person name="Qu J."/>
            <person name="Murali S.C."/>
            <person name="Bandaranaike D."/>
            <person name="Bellair M."/>
            <person name="Blankenburg K."/>
            <person name="Chao H."/>
            <person name="Dinh H."/>
            <person name="Doddapaneni H."/>
            <person name="Downs B."/>
            <person name="Dugan-Rocha S."/>
            <person name="Elkadiri S."/>
            <person name="Gnanaolivu R.D."/>
            <person name="Hernandez B."/>
            <person name="Javaid M."/>
            <person name="Jayaseelan J.C."/>
            <person name="Lee S."/>
            <person name="Li M."/>
            <person name="Ming W."/>
            <person name="Munidasa M."/>
            <person name="Muniz J."/>
            <person name="Nguyen L."/>
            <person name="Ongeri F."/>
            <person name="Osuji N."/>
            <person name="Pu L.-L."/>
            <person name="Puazo M."/>
            <person name="Qu C."/>
            <person name="Quiroz J."/>
            <person name="Raj R."/>
            <person name="Weissenberger G."/>
            <person name="Xin Y."/>
            <person name="Zou X."/>
            <person name="Han Y."/>
            <person name="Richards S."/>
            <person name="Worley K."/>
            <person name="Muzny D."/>
            <person name="Gibbs R."/>
        </authorList>
    </citation>
    <scope>NUCLEOTIDE SEQUENCE</scope>
    <source>
        <strain evidence="1">Sampled in the wild</strain>
    </source>
</reference>
<dbReference type="EMBL" id="KZ309711">
    <property type="protein sequence ID" value="KAG8239570.1"/>
    <property type="molecule type" value="Genomic_DNA"/>
</dbReference>
<dbReference type="OrthoDB" id="6611988at2759"/>
<comment type="caution">
    <text evidence="1">The sequence shown here is derived from an EMBL/GenBank/DDBJ whole genome shotgun (WGS) entry which is preliminary data.</text>
</comment>
<organism evidence="1 2">
    <name type="scientific">Ladona fulva</name>
    <name type="common">Scarce chaser dragonfly</name>
    <name type="synonym">Libellula fulva</name>
    <dbReference type="NCBI Taxonomy" id="123851"/>
    <lineage>
        <taxon>Eukaryota</taxon>
        <taxon>Metazoa</taxon>
        <taxon>Ecdysozoa</taxon>
        <taxon>Arthropoda</taxon>
        <taxon>Hexapoda</taxon>
        <taxon>Insecta</taxon>
        <taxon>Pterygota</taxon>
        <taxon>Palaeoptera</taxon>
        <taxon>Odonata</taxon>
        <taxon>Epiprocta</taxon>
        <taxon>Anisoptera</taxon>
        <taxon>Libelluloidea</taxon>
        <taxon>Libellulidae</taxon>
        <taxon>Ladona</taxon>
    </lineage>
</organism>
<dbReference type="PANTHER" id="PTHR10773">
    <property type="entry name" value="DNA-DIRECTED RNA POLYMERASES I, II, AND III SUBUNIT RPABC2"/>
    <property type="match status" value="1"/>
</dbReference>
<dbReference type="Proteomes" id="UP000792457">
    <property type="component" value="Unassembled WGS sequence"/>
</dbReference>
<evidence type="ECO:0000313" key="1">
    <source>
        <dbReference type="EMBL" id="KAG8239570.1"/>
    </source>
</evidence>
<gene>
    <name evidence="1" type="ORF">J437_LFUL019220</name>
</gene>
<proteinExistence type="predicted"/>
<keyword evidence="2" id="KW-1185">Reference proteome</keyword>
<reference evidence="1" key="2">
    <citation type="submission" date="2017-10" db="EMBL/GenBank/DDBJ databases">
        <title>Ladona fulva Genome sequencing and assembly.</title>
        <authorList>
            <person name="Murali S."/>
            <person name="Richards S."/>
            <person name="Bandaranaike D."/>
            <person name="Bellair M."/>
            <person name="Blankenburg K."/>
            <person name="Chao H."/>
            <person name="Dinh H."/>
            <person name="Doddapaneni H."/>
            <person name="Dugan-Rocha S."/>
            <person name="Elkadiri S."/>
            <person name="Gnanaolivu R."/>
            <person name="Hernandez B."/>
            <person name="Skinner E."/>
            <person name="Javaid M."/>
            <person name="Lee S."/>
            <person name="Li M."/>
            <person name="Ming W."/>
            <person name="Munidasa M."/>
            <person name="Muniz J."/>
            <person name="Nguyen L."/>
            <person name="Hughes D."/>
            <person name="Osuji N."/>
            <person name="Pu L.-L."/>
            <person name="Puazo M."/>
            <person name="Qu C."/>
            <person name="Quiroz J."/>
            <person name="Raj R."/>
            <person name="Weissenberger G."/>
            <person name="Xin Y."/>
            <person name="Zou X."/>
            <person name="Han Y."/>
            <person name="Worley K."/>
            <person name="Muzny D."/>
            <person name="Gibbs R."/>
        </authorList>
    </citation>
    <scope>NUCLEOTIDE SEQUENCE</scope>
    <source>
        <strain evidence="1">Sampled in the wild</strain>
    </source>
</reference>
<protein>
    <submittedName>
        <fullName evidence="1">Uncharacterized protein</fullName>
    </submittedName>
</protein>